<name>A0ABD2VSS6_9HYME</name>
<keyword evidence="2" id="KW-1185">Reference proteome</keyword>
<evidence type="ECO:0000313" key="2">
    <source>
        <dbReference type="Proteomes" id="UP001627154"/>
    </source>
</evidence>
<dbReference type="EMBL" id="JBJJXI010000189">
    <property type="protein sequence ID" value="KAL3383566.1"/>
    <property type="molecule type" value="Genomic_DNA"/>
</dbReference>
<evidence type="ECO:0000313" key="1">
    <source>
        <dbReference type="EMBL" id="KAL3383566.1"/>
    </source>
</evidence>
<organism evidence="1 2">
    <name type="scientific">Trichogramma kaykai</name>
    <dbReference type="NCBI Taxonomy" id="54128"/>
    <lineage>
        <taxon>Eukaryota</taxon>
        <taxon>Metazoa</taxon>
        <taxon>Ecdysozoa</taxon>
        <taxon>Arthropoda</taxon>
        <taxon>Hexapoda</taxon>
        <taxon>Insecta</taxon>
        <taxon>Pterygota</taxon>
        <taxon>Neoptera</taxon>
        <taxon>Endopterygota</taxon>
        <taxon>Hymenoptera</taxon>
        <taxon>Apocrita</taxon>
        <taxon>Proctotrupomorpha</taxon>
        <taxon>Chalcidoidea</taxon>
        <taxon>Trichogrammatidae</taxon>
        <taxon>Trichogramma</taxon>
    </lineage>
</organism>
<dbReference type="Proteomes" id="UP001627154">
    <property type="component" value="Unassembled WGS sequence"/>
</dbReference>
<reference evidence="1 2" key="1">
    <citation type="journal article" date="2024" name="bioRxiv">
        <title>A reference genome for Trichogramma kaykai: A tiny desert-dwelling parasitoid wasp with competing sex-ratio distorters.</title>
        <authorList>
            <person name="Culotta J."/>
            <person name="Lindsey A.R."/>
        </authorList>
    </citation>
    <scope>NUCLEOTIDE SEQUENCE [LARGE SCALE GENOMIC DNA]</scope>
    <source>
        <strain evidence="1 2">KSX58</strain>
    </source>
</reference>
<sequence>MIMKICPSSHERHEADSDVEIDCRALGPSIFHYRGSLAYAHRVGGFARVLSMQPTRPGLETARAQLQTTGGNGLLHPFYLEGKLELPASSYFHFFCL</sequence>
<gene>
    <name evidence="1" type="ORF">TKK_020552</name>
</gene>
<proteinExistence type="predicted"/>
<protein>
    <submittedName>
        <fullName evidence="1">Uncharacterized protein</fullName>
    </submittedName>
</protein>
<comment type="caution">
    <text evidence="1">The sequence shown here is derived from an EMBL/GenBank/DDBJ whole genome shotgun (WGS) entry which is preliminary data.</text>
</comment>
<accession>A0ABD2VSS6</accession>
<dbReference type="AlphaFoldDB" id="A0ABD2VSS6"/>